<dbReference type="EMBL" id="CAJVPQ010000444">
    <property type="protein sequence ID" value="CAG8481997.1"/>
    <property type="molecule type" value="Genomic_DNA"/>
</dbReference>
<organism evidence="1 2">
    <name type="scientific">Funneliformis caledonium</name>
    <dbReference type="NCBI Taxonomy" id="1117310"/>
    <lineage>
        <taxon>Eukaryota</taxon>
        <taxon>Fungi</taxon>
        <taxon>Fungi incertae sedis</taxon>
        <taxon>Mucoromycota</taxon>
        <taxon>Glomeromycotina</taxon>
        <taxon>Glomeromycetes</taxon>
        <taxon>Glomerales</taxon>
        <taxon>Glomeraceae</taxon>
        <taxon>Funneliformis</taxon>
    </lineage>
</organism>
<proteinExistence type="predicted"/>
<gene>
    <name evidence="1" type="ORF">FCALED_LOCUS2759</name>
</gene>
<dbReference type="AlphaFoldDB" id="A0A9N8Z974"/>
<accession>A0A9N8Z974</accession>
<comment type="caution">
    <text evidence="1">The sequence shown here is derived from an EMBL/GenBank/DDBJ whole genome shotgun (WGS) entry which is preliminary data.</text>
</comment>
<keyword evidence="2" id="KW-1185">Reference proteome</keyword>
<name>A0A9N8Z974_9GLOM</name>
<evidence type="ECO:0000313" key="1">
    <source>
        <dbReference type="EMBL" id="CAG8481997.1"/>
    </source>
</evidence>
<reference evidence="1" key="1">
    <citation type="submission" date="2021-06" db="EMBL/GenBank/DDBJ databases">
        <authorList>
            <person name="Kallberg Y."/>
            <person name="Tangrot J."/>
            <person name="Rosling A."/>
        </authorList>
    </citation>
    <scope>NUCLEOTIDE SEQUENCE</scope>
    <source>
        <strain evidence="1">UK204</strain>
    </source>
</reference>
<dbReference type="Proteomes" id="UP000789570">
    <property type="component" value="Unassembled WGS sequence"/>
</dbReference>
<dbReference type="OrthoDB" id="2367745at2759"/>
<protein>
    <submittedName>
        <fullName evidence="1">6777_t:CDS:1</fullName>
    </submittedName>
</protein>
<evidence type="ECO:0000313" key="2">
    <source>
        <dbReference type="Proteomes" id="UP000789570"/>
    </source>
</evidence>
<sequence>MWVLREGHPSSRKIEVNFTSKSPDLSDLKPILCQKFKALKDVEQEDIEFFGDKERTNPILSDVVLTSLNTSASSPISTILIEHGSWNLLRKITKTKYEKLTKSDFYFIVQNNSEERIENEYQFNDLVVRTKPAIKTSKKSYGEWNLKEVSSEIYNNEFDSIDSMNNFKVEELPELTSPFSEEELKRFVDNILEKLSAFHNEVNKNEATAREYISIFLTLAVSHARKHYDETTRLNVEFELDGSRGYGFLDYAVMIRKILILVNKAKFFEIEKAIAQNLVQIYSAVEVRFLANETLYQSFFTISMGLMEVYLQNLLGKRKLEQTGFETSPPPTMYGIVTIGRGWRFIRWNGTLESPKAEITEEYVCEFRNNNVESAKKSG</sequence>